<keyword evidence="3 7" id="KW-0210">Decarboxylase</keyword>
<evidence type="ECO:0000313" key="10">
    <source>
        <dbReference type="Proteomes" id="UP000318017"/>
    </source>
</evidence>
<sequence>MEHFGDLLAGQVQQKKSAVCVGIDPRWKSLPESIRAGVDSGDRSAVAKATECYCREVIDAVASVTPVVKPQAAFFELLGPAGMLALAGVIKHATKAGVLVLLDGKRGDIGSTAEGYADAYLGRESAWGCDALTVNPYLGDDTLEPFVHGAVRHGAGIFVLVKTSNPGSGFLQDQVLSGENQGQTVFERMADLVQSHAAATQGTSGYGAVGAVVGATYPQQLAALRQRMPNAWILIPGFGAQGGTAADVAHGFDSQGRGAIVNSSRGVIFAYQSEQYKHLDWQSAVAKSAHDMAQQLGEATPG</sequence>
<name>A0A518GCC2_9BACT</name>
<evidence type="ECO:0000256" key="7">
    <source>
        <dbReference type="HAMAP-Rule" id="MF_01215"/>
    </source>
</evidence>
<dbReference type="EC" id="4.1.1.23" evidence="7"/>
<dbReference type="InterPro" id="IPR011995">
    <property type="entry name" value="OMPdecase_type-2"/>
</dbReference>
<feature type="domain" description="Orotidine 5'-phosphate decarboxylase" evidence="8">
    <location>
        <begin position="18"/>
        <end position="279"/>
    </location>
</feature>
<dbReference type="Gene3D" id="3.20.20.70">
    <property type="entry name" value="Aldolase class I"/>
    <property type="match status" value="1"/>
</dbReference>
<dbReference type="AlphaFoldDB" id="A0A518GCC2"/>
<organism evidence="9 10">
    <name type="scientific">Aureliella helgolandensis</name>
    <dbReference type="NCBI Taxonomy" id="2527968"/>
    <lineage>
        <taxon>Bacteria</taxon>
        <taxon>Pseudomonadati</taxon>
        <taxon>Planctomycetota</taxon>
        <taxon>Planctomycetia</taxon>
        <taxon>Pirellulales</taxon>
        <taxon>Pirellulaceae</taxon>
        <taxon>Aureliella</taxon>
    </lineage>
</organism>
<keyword evidence="4 7" id="KW-0665">Pyrimidine biosynthesis</keyword>
<evidence type="ECO:0000256" key="1">
    <source>
        <dbReference type="ARBA" id="ARBA00004861"/>
    </source>
</evidence>
<evidence type="ECO:0000256" key="3">
    <source>
        <dbReference type="ARBA" id="ARBA00022793"/>
    </source>
</evidence>
<protein>
    <recommendedName>
        <fullName evidence="7">Orotidine 5'-phosphate decarboxylase</fullName>
        <ecNumber evidence="7">4.1.1.23</ecNumber>
    </recommendedName>
    <alternativeName>
        <fullName evidence="7">OMP decarboxylase</fullName>
        <shortName evidence="7">OMPDCase</shortName>
        <shortName evidence="7">OMPdecase</shortName>
    </alternativeName>
</protein>
<dbReference type="PANTHER" id="PTHR43375">
    <property type="entry name" value="OROTIDINE 5'-PHOSPHATE DECARBOXYLASE"/>
    <property type="match status" value="1"/>
</dbReference>
<dbReference type="KEGG" id="ahel:Q31a_46170"/>
<keyword evidence="5 7" id="KW-0456">Lyase</keyword>
<dbReference type="NCBIfam" id="TIGR02127">
    <property type="entry name" value="pyrF_sub2"/>
    <property type="match status" value="1"/>
</dbReference>
<evidence type="ECO:0000313" key="9">
    <source>
        <dbReference type="EMBL" id="QDV26245.1"/>
    </source>
</evidence>
<evidence type="ECO:0000259" key="8">
    <source>
        <dbReference type="SMART" id="SM00934"/>
    </source>
</evidence>
<accession>A0A518GCC2</accession>
<dbReference type="GO" id="GO:0044205">
    <property type="term" value="P:'de novo' UMP biosynthetic process"/>
    <property type="evidence" value="ECO:0007669"/>
    <property type="project" value="UniProtKB-UniRule"/>
</dbReference>
<dbReference type="UniPathway" id="UPA00070">
    <property type="reaction ID" value="UER00120"/>
</dbReference>
<dbReference type="GO" id="GO:0006207">
    <property type="term" value="P:'de novo' pyrimidine nucleobase biosynthetic process"/>
    <property type="evidence" value="ECO:0007669"/>
    <property type="project" value="InterPro"/>
</dbReference>
<gene>
    <name evidence="7" type="primary">pyrF</name>
    <name evidence="9" type="ORF">Q31a_46170</name>
</gene>
<dbReference type="Proteomes" id="UP000318017">
    <property type="component" value="Chromosome"/>
</dbReference>
<comment type="pathway">
    <text evidence="1 7">Pyrimidine metabolism; UMP biosynthesis via de novo pathway; UMP from orotate: step 2/2.</text>
</comment>
<dbReference type="PROSITE" id="PS00156">
    <property type="entry name" value="OMPDECASE"/>
    <property type="match status" value="1"/>
</dbReference>
<keyword evidence="10" id="KW-1185">Reference proteome</keyword>
<evidence type="ECO:0000256" key="5">
    <source>
        <dbReference type="ARBA" id="ARBA00023239"/>
    </source>
</evidence>
<evidence type="ECO:0000256" key="6">
    <source>
        <dbReference type="ARBA" id="ARBA00049157"/>
    </source>
</evidence>
<dbReference type="SUPFAM" id="SSF51366">
    <property type="entry name" value="Ribulose-phoshate binding barrel"/>
    <property type="match status" value="1"/>
</dbReference>
<dbReference type="RefSeq" id="WP_145082247.1">
    <property type="nucleotide sequence ID" value="NZ_CP036298.1"/>
</dbReference>
<comment type="similarity">
    <text evidence="2 7">Belongs to the OMP decarboxylase family. Type 2 subfamily.</text>
</comment>
<comment type="catalytic activity">
    <reaction evidence="6 7">
        <text>orotidine 5'-phosphate + H(+) = UMP + CO2</text>
        <dbReference type="Rhea" id="RHEA:11596"/>
        <dbReference type="ChEBI" id="CHEBI:15378"/>
        <dbReference type="ChEBI" id="CHEBI:16526"/>
        <dbReference type="ChEBI" id="CHEBI:57538"/>
        <dbReference type="ChEBI" id="CHEBI:57865"/>
        <dbReference type="EC" id="4.1.1.23"/>
    </reaction>
</comment>
<dbReference type="InterPro" id="IPR011060">
    <property type="entry name" value="RibuloseP-bd_barrel"/>
</dbReference>
<dbReference type="CDD" id="cd04725">
    <property type="entry name" value="OMP_decarboxylase_like"/>
    <property type="match status" value="1"/>
</dbReference>
<dbReference type="InterPro" id="IPR018089">
    <property type="entry name" value="OMPdecase_AS"/>
</dbReference>
<feature type="active site" description="Proton donor" evidence="7">
    <location>
        <position position="105"/>
    </location>
</feature>
<dbReference type="SMART" id="SM00934">
    <property type="entry name" value="OMPdecase"/>
    <property type="match status" value="1"/>
</dbReference>
<dbReference type="OrthoDB" id="9808470at2"/>
<reference evidence="9 10" key="1">
    <citation type="submission" date="2019-02" db="EMBL/GenBank/DDBJ databases">
        <title>Deep-cultivation of Planctomycetes and their phenomic and genomic characterization uncovers novel biology.</title>
        <authorList>
            <person name="Wiegand S."/>
            <person name="Jogler M."/>
            <person name="Boedeker C."/>
            <person name="Pinto D."/>
            <person name="Vollmers J."/>
            <person name="Rivas-Marin E."/>
            <person name="Kohn T."/>
            <person name="Peeters S.H."/>
            <person name="Heuer A."/>
            <person name="Rast P."/>
            <person name="Oberbeckmann S."/>
            <person name="Bunk B."/>
            <person name="Jeske O."/>
            <person name="Meyerdierks A."/>
            <person name="Storesund J.E."/>
            <person name="Kallscheuer N."/>
            <person name="Luecker S."/>
            <person name="Lage O.M."/>
            <person name="Pohl T."/>
            <person name="Merkel B.J."/>
            <person name="Hornburger P."/>
            <person name="Mueller R.-W."/>
            <person name="Bruemmer F."/>
            <person name="Labrenz M."/>
            <person name="Spormann A.M."/>
            <person name="Op den Camp H."/>
            <person name="Overmann J."/>
            <person name="Amann R."/>
            <person name="Jetten M.S.M."/>
            <person name="Mascher T."/>
            <person name="Medema M.H."/>
            <person name="Devos D.P."/>
            <person name="Kaster A.-K."/>
            <person name="Ovreas L."/>
            <person name="Rohde M."/>
            <person name="Galperin M.Y."/>
            <person name="Jogler C."/>
        </authorList>
    </citation>
    <scope>NUCLEOTIDE SEQUENCE [LARGE SCALE GENOMIC DNA]</scope>
    <source>
        <strain evidence="9 10">Q31a</strain>
    </source>
</reference>
<dbReference type="HAMAP" id="MF_01215">
    <property type="entry name" value="OMPdecase_type2"/>
    <property type="match status" value="1"/>
</dbReference>
<evidence type="ECO:0000256" key="2">
    <source>
        <dbReference type="ARBA" id="ARBA00008847"/>
    </source>
</evidence>
<dbReference type="EMBL" id="CP036298">
    <property type="protein sequence ID" value="QDV26245.1"/>
    <property type="molecule type" value="Genomic_DNA"/>
</dbReference>
<dbReference type="PANTHER" id="PTHR43375:SF1">
    <property type="entry name" value="OROTIDINE 5'-PHOSPHATE DECARBOXYLASE"/>
    <property type="match status" value="1"/>
</dbReference>
<dbReference type="GO" id="GO:0004590">
    <property type="term" value="F:orotidine-5'-phosphate decarboxylase activity"/>
    <property type="evidence" value="ECO:0007669"/>
    <property type="project" value="UniProtKB-UniRule"/>
</dbReference>
<proteinExistence type="inferred from homology"/>
<dbReference type="InterPro" id="IPR001754">
    <property type="entry name" value="OMPdeCOase_dom"/>
</dbReference>
<dbReference type="Pfam" id="PF00215">
    <property type="entry name" value="OMPdecase"/>
    <property type="match status" value="1"/>
</dbReference>
<dbReference type="InterPro" id="IPR013785">
    <property type="entry name" value="Aldolase_TIM"/>
</dbReference>
<evidence type="ECO:0000256" key="4">
    <source>
        <dbReference type="ARBA" id="ARBA00022975"/>
    </source>
</evidence>